<accession>A0A1Q3C6W0</accession>
<protein>
    <submittedName>
        <fullName evidence="2">Uncharacterized protein</fullName>
    </submittedName>
</protein>
<evidence type="ECO:0000313" key="3">
    <source>
        <dbReference type="Proteomes" id="UP000187406"/>
    </source>
</evidence>
<dbReference type="OrthoDB" id="672819at2759"/>
<dbReference type="PANTHER" id="PTHR33782">
    <property type="entry name" value="OS01G0121600 PROTEIN"/>
    <property type="match status" value="1"/>
</dbReference>
<keyword evidence="1" id="KW-0812">Transmembrane</keyword>
<organism evidence="2 3">
    <name type="scientific">Cephalotus follicularis</name>
    <name type="common">Albany pitcher plant</name>
    <dbReference type="NCBI Taxonomy" id="3775"/>
    <lineage>
        <taxon>Eukaryota</taxon>
        <taxon>Viridiplantae</taxon>
        <taxon>Streptophyta</taxon>
        <taxon>Embryophyta</taxon>
        <taxon>Tracheophyta</taxon>
        <taxon>Spermatophyta</taxon>
        <taxon>Magnoliopsida</taxon>
        <taxon>eudicotyledons</taxon>
        <taxon>Gunneridae</taxon>
        <taxon>Pentapetalae</taxon>
        <taxon>rosids</taxon>
        <taxon>fabids</taxon>
        <taxon>Oxalidales</taxon>
        <taxon>Cephalotaceae</taxon>
        <taxon>Cephalotus</taxon>
    </lineage>
</organism>
<keyword evidence="1" id="KW-1133">Transmembrane helix</keyword>
<comment type="caution">
    <text evidence="2">The sequence shown here is derived from an EMBL/GenBank/DDBJ whole genome shotgun (WGS) entry which is preliminary data.</text>
</comment>
<dbReference type="EMBL" id="BDDD01001421">
    <property type="protein sequence ID" value="GAV75822.1"/>
    <property type="molecule type" value="Genomic_DNA"/>
</dbReference>
<dbReference type="AlphaFoldDB" id="A0A1Q3C6W0"/>
<feature type="transmembrane region" description="Helical" evidence="1">
    <location>
        <begin position="110"/>
        <end position="134"/>
    </location>
</feature>
<sequence length="147" mass="16542">MQATKVLSSKFPCLPIFAARPCKKRPINRNVVASSRGPNNGRDYGAGRLVDENMVVLRMRIKEAKISEMNHEPPEGWMQWEKQYFMHYHSDVCEAIGLLQNYLMNVRPSFAIGIVALVALSVTISTGVTMFHAIEIAKGILSWIHLS</sequence>
<evidence type="ECO:0000313" key="2">
    <source>
        <dbReference type="EMBL" id="GAV75822.1"/>
    </source>
</evidence>
<dbReference type="PANTHER" id="PTHR33782:SF27">
    <property type="entry name" value="PROTEIN, PUTATIVE-RELATED"/>
    <property type="match status" value="1"/>
</dbReference>
<dbReference type="InParanoid" id="A0A1Q3C6W0"/>
<reference evidence="3" key="1">
    <citation type="submission" date="2016-04" db="EMBL/GenBank/DDBJ databases">
        <title>Cephalotus genome sequencing.</title>
        <authorList>
            <person name="Fukushima K."/>
            <person name="Hasebe M."/>
            <person name="Fang X."/>
        </authorList>
    </citation>
    <scope>NUCLEOTIDE SEQUENCE [LARGE SCALE GENOMIC DNA]</scope>
    <source>
        <strain evidence="3">cv. St1</strain>
    </source>
</reference>
<keyword evidence="3" id="KW-1185">Reference proteome</keyword>
<keyword evidence="1" id="KW-0472">Membrane</keyword>
<dbReference type="Proteomes" id="UP000187406">
    <property type="component" value="Unassembled WGS sequence"/>
</dbReference>
<dbReference type="STRING" id="3775.A0A1Q3C6W0"/>
<proteinExistence type="predicted"/>
<name>A0A1Q3C6W0_CEPFO</name>
<gene>
    <name evidence="2" type="ORF">CFOL_v3_19298</name>
</gene>
<evidence type="ECO:0000256" key="1">
    <source>
        <dbReference type="SAM" id="Phobius"/>
    </source>
</evidence>